<gene>
    <name evidence="3" type="ORF">E7102_02685</name>
</gene>
<evidence type="ECO:0000259" key="2">
    <source>
        <dbReference type="Pfam" id="PF01370"/>
    </source>
</evidence>
<dbReference type="InterPro" id="IPR036291">
    <property type="entry name" value="NAD(P)-bd_dom_sf"/>
</dbReference>
<dbReference type="Gene3D" id="3.40.50.720">
    <property type="entry name" value="NAD(P)-binding Rossmann-like Domain"/>
    <property type="match status" value="1"/>
</dbReference>
<organism evidence="3 4">
    <name type="scientific">Xylanibacter ruminicola</name>
    <name type="common">Prevotella ruminicola</name>
    <dbReference type="NCBI Taxonomy" id="839"/>
    <lineage>
        <taxon>Bacteria</taxon>
        <taxon>Pseudomonadati</taxon>
        <taxon>Bacteroidota</taxon>
        <taxon>Bacteroidia</taxon>
        <taxon>Bacteroidales</taxon>
        <taxon>Prevotellaceae</taxon>
        <taxon>Xylanibacter</taxon>
    </lineage>
</organism>
<feature type="domain" description="NAD-dependent epimerase/dehydratase" evidence="2">
    <location>
        <begin position="3"/>
        <end position="229"/>
    </location>
</feature>
<dbReference type="Proteomes" id="UP000763088">
    <property type="component" value="Unassembled WGS sequence"/>
</dbReference>
<dbReference type="Pfam" id="PF01370">
    <property type="entry name" value="Epimerase"/>
    <property type="match status" value="1"/>
</dbReference>
<evidence type="ECO:0000313" key="4">
    <source>
        <dbReference type="Proteomes" id="UP000763088"/>
    </source>
</evidence>
<name>A0A928GHV1_XYLRU</name>
<dbReference type="SUPFAM" id="SSF51735">
    <property type="entry name" value="NAD(P)-binding Rossmann-fold domains"/>
    <property type="match status" value="1"/>
</dbReference>
<reference evidence="3" key="1">
    <citation type="submission" date="2019-04" db="EMBL/GenBank/DDBJ databases">
        <title>Evolution of Biomass-Degrading Anaerobic Consortia Revealed by Metagenomics.</title>
        <authorList>
            <person name="Peng X."/>
        </authorList>
    </citation>
    <scope>NUCLEOTIDE SEQUENCE</scope>
    <source>
        <strain evidence="3">SIG141</strain>
    </source>
</reference>
<dbReference type="InterPro" id="IPR001509">
    <property type="entry name" value="Epimerase_deHydtase"/>
</dbReference>
<accession>A0A928GHV1</accession>
<dbReference type="AlphaFoldDB" id="A0A928GHV1"/>
<dbReference type="PANTHER" id="PTHR43000">
    <property type="entry name" value="DTDP-D-GLUCOSE 4,6-DEHYDRATASE-RELATED"/>
    <property type="match status" value="1"/>
</dbReference>
<comment type="caution">
    <text evidence="3">The sequence shown here is derived from an EMBL/GenBank/DDBJ whole genome shotgun (WGS) entry which is preliminary data.</text>
</comment>
<dbReference type="EMBL" id="SUYD01000002">
    <property type="protein sequence ID" value="MBE6265370.1"/>
    <property type="molecule type" value="Genomic_DNA"/>
</dbReference>
<evidence type="ECO:0000313" key="3">
    <source>
        <dbReference type="EMBL" id="MBE6265370.1"/>
    </source>
</evidence>
<protein>
    <submittedName>
        <fullName evidence="3">NAD(P)-dependent oxidoreductase</fullName>
    </submittedName>
</protein>
<evidence type="ECO:0000256" key="1">
    <source>
        <dbReference type="ARBA" id="ARBA00007637"/>
    </source>
</evidence>
<sequence>MKISVLGTNGFLSTSIAKYAIEAGWSLDMYGLDSPTGHKCDNFYKVNLMDAELDCSGLVDSDIIVYAIGAGIQANLKEGFNLIYNLNVTAPVTICNKLKELEYKGVFVTFGSVFEMGETREEKFFTEDDVLASAAQAPSDYVVSKRMLTRFVTSYKHDFTHWHFIIPTIYGPGENPKRLIPYVINAIRNNENLHFTAGDQTRQYVYVSEVPSMIELAFKGHLPSGMYNIEGKETLTVKEIVTAIHRYYGKEVPEGCFGTVQRSDVGMKYLALDGRKLRDAIGFDANIKITDVIENY</sequence>
<comment type="similarity">
    <text evidence="1">Belongs to the NAD(P)-dependent epimerase/dehydratase family.</text>
</comment>
<proteinExistence type="inferred from homology"/>